<evidence type="ECO:0000256" key="1">
    <source>
        <dbReference type="SAM" id="MobiDB-lite"/>
    </source>
</evidence>
<reference evidence="3" key="1">
    <citation type="journal article" date="2023" name="Mol. Phylogenet. Evol.">
        <title>Genome-scale phylogeny and comparative genomics of the fungal order Sordariales.</title>
        <authorList>
            <person name="Hensen N."/>
            <person name="Bonometti L."/>
            <person name="Westerberg I."/>
            <person name="Brannstrom I.O."/>
            <person name="Guillou S."/>
            <person name="Cros-Aarteil S."/>
            <person name="Calhoun S."/>
            <person name="Haridas S."/>
            <person name="Kuo A."/>
            <person name="Mondo S."/>
            <person name="Pangilinan J."/>
            <person name="Riley R."/>
            <person name="LaButti K."/>
            <person name="Andreopoulos B."/>
            <person name="Lipzen A."/>
            <person name="Chen C."/>
            <person name="Yan M."/>
            <person name="Daum C."/>
            <person name="Ng V."/>
            <person name="Clum A."/>
            <person name="Steindorff A."/>
            <person name="Ohm R.A."/>
            <person name="Martin F."/>
            <person name="Silar P."/>
            <person name="Natvig D.O."/>
            <person name="Lalanne C."/>
            <person name="Gautier V."/>
            <person name="Ament-Velasquez S.L."/>
            <person name="Kruys A."/>
            <person name="Hutchinson M.I."/>
            <person name="Powell A.J."/>
            <person name="Barry K."/>
            <person name="Miller A.N."/>
            <person name="Grigoriev I.V."/>
            <person name="Debuchy R."/>
            <person name="Gladieux P."/>
            <person name="Hiltunen Thoren M."/>
            <person name="Johannesson H."/>
        </authorList>
    </citation>
    <scope>NUCLEOTIDE SEQUENCE</scope>
    <source>
        <strain evidence="3">PSN293</strain>
    </source>
</reference>
<dbReference type="Proteomes" id="UP001301769">
    <property type="component" value="Unassembled WGS sequence"/>
</dbReference>
<evidence type="ECO:0000313" key="4">
    <source>
        <dbReference type="Proteomes" id="UP001301769"/>
    </source>
</evidence>
<sequence length="156" mass="17894">MHLPRAFGLVLSLAAGHVYAQTLQCATVPKGCDEGNTHEAVLRAAIARFNTSSIYGGRLDTFASAANEVGTLAQISYSCNDGSVRWNLGRQQREMRLRRAYRYQFRSSQLLQTRYRQGPRDWESRCESIRRNLCPKRMPNRSRKSQGSERRLFSRH</sequence>
<organism evidence="3 4">
    <name type="scientific">Rhypophila decipiens</name>
    <dbReference type="NCBI Taxonomy" id="261697"/>
    <lineage>
        <taxon>Eukaryota</taxon>
        <taxon>Fungi</taxon>
        <taxon>Dikarya</taxon>
        <taxon>Ascomycota</taxon>
        <taxon>Pezizomycotina</taxon>
        <taxon>Sordariomycetes</taxon>
        <taxon>Sordariomycetidae</taxon>
        <taxon>Sordariales</taxon>
        <taxon>Naviculisporaceae</taxon>
        <taxon>Rhypophila</taxon>
    </lineage>
</organism>
<feature type="signal peptide" evidence="2">
    <location>
        <begin position="1"/>
        <end position="20"/>
    </location>
</feature>
<proteinExistence type="predicted"/>
<accession>A0AAN6XUW1</accession>
<protein>
    <submittedName>
        <fullName evidence="3">Uncharacterized protein</fullName>
    </submittedName>
</protein>
<feature type="region of interest" description="Disordered" evidence="1">
    <location>
        <begin position="135"/>
        <end position="156"/>
    </location>
</feature>
<comment type="caution">
    <text evidence="3">The sequence shown here is derived from an EMBL/GenBank/DDBJ whole genome shotgun (WGS) entry which is preliminary data.</text>
</comment>
<gene>
    <name evidence="3" type="ORF">QBC37DRAFT_381506</name>
</gene>
<keyword evidence="4" id="KW-1185">Reference proteome</keyword>
<evidence type="ECO:0000256" key="2">
    <source>
        <dbReference type="SAM" id="SignalP"/>
    </source>
</evidence>
<dbReference type="EMBL" id="MU858557">
    <property type="protein sequence ID" value="KAK4206000.1"/>
    <property type="molecule type" value="Genomic_DNA"/>
</dbReference>
<reference evidence="3" key="2">
    <citation type="submission" date="2023-05" db="EMBL/GenBank/DDBJ databases">
        <authorList>
            <consortium name="Lawrence Berkeley National Laboratory"/>
            <person name="Steindorff A."/>
            <person name="Hensen N."/>
            <person name="Bonometti L."/>
            <person name="Westerberg I."/>
            <person name="Brannstrom I.O."/>
            <person name="Guillou S."/>
            <person name="Cros-Aarteil S."/>
            <person name="Calhoun S."/>
            <person name="Haridas S."/>
            <person name="Kuo A."/>
            <person name="Mondo S."/>
            <person name="Pangilinan J."/>
            <person name="Riley R."/>
            <person name="Labutti K."/>
            <person name="Andreopoulos B."/>
            <person name="Lipzen A."/>
            <person name="Chen C."/>
            <person name="Yanf M."/>
            <person name="Daum C."/>
            <person name="Ng V."/>
            <person name="Clum A."/>
            <person name="Ohm R."/>
            <person name="Martin F."/>
            <person name="Silar P."/>
            <person name="Natvig D."/>
            <person name="Lalanne C."/>
            <person name="Gautier V."/>
            <person name="Ament-Velasquez S.L."/>
            <person name="Kruys A."/>
            <person name="Hutchinson M.I."/>
            <person name="Powell A.J."/>
            <person name="Barry K."/>
            <person name="Miller A.N."/>
            <person name="Grigoriev I.V."/>
            <person name="Debuchy R."/>
            <person name="Gladieux P."/>
            <person name="Thoren M.H."/>
            <person name="Johannesson H."/>
        </authorList>
    </citation>
    <scope>NUCLEOTIDE SEQUENCE</scope>
    <source>
        <strain evidence="3">PSN293</strain>
    </source>
</reference>
<name>A0AAN6XUW1_9PEZI</name>
<evidence type="ECO:0000313" key="3">
    <source>
        <dbReference type="EMBL" id="KAK4206000.1"/>
    </source>
</evidence>
<feature type="compositionally biased region" description="Basic and acidic residues" evidence="1">
    <location>
        <begin position="146"/>
        <end position="156"/>
    </location>
</feature>
<keyword evidence="2" id="KW-0732">Signal</keyword>
<dbReference type="AlphaFoldDB" id="A0AAN6XUW1"/>
<feature type="chain" id="PRO_5042837831" evidence="2">
    <location>
        <begin position="21"/>
        <end position="156"/>
    </location>
</feature>